<dbReference type="Proteomes" id="UP000713596">
    <property type="component" value="Unassembled WGS sequence"/>
</dbReference>
<comment type="caution">
    <text evidence="1">The sequence shown here is derived from an EMBL/GenBank/DDBJ whole genome shotgun (WGS) entry which is preliminary data.</text>
</comment>
<gene>
    <name evidence="1" type="ORF">H9882_00530</name>
</gene>
<reference evidence="1" key="2">
    <citation type="submission" date="2021-04" db="EMBL/GenBank/DDBJ databases">
        <authorList>
            <person name="Gilroy R."/>
        </authorList>
    </citation>
    <scope>NUCLEOTIDE SEQUENCE</scope>
    <source>
        <strain evidence="1">B5_2728</strain>
    </source>
</reference>
<sequence length="77" mass="8695">MKCSTLVAILVFLASAVGALTAAWLYIRRREKELDEYEQLLFSDDLELDEEPASAEEACQCEDCAEDTCEEQDTQLD</sequence>
<dbReference type="AlphaFoldDB" id="A0A948T012"/>
<reference evidence="1" key="1">
    <citation type="journal article" date="2021" name="PeerJ">
        <title>Extensive microbial diversity within the chicken gut microbiome revealed by metagenomics and culture.</title>
        <authorList>
            <person name="Gilroy R."/>
            <person name="Ravi A."/>
            <person name="Getino M."/>
            <person name="Pursley I."/>
            <person name="Horton D.L."/>
            <person name="Alikhan N.F."/>
            <person name="Baker D."/>
            <person name="Gharbi K."/>
            <person name="Hall N."/>
            <person name="Watson M."/>
            <person name="Adriaenssens E.M."/>
            <person name="Foster-Nyarko E."/>
            <person name="Jarju S."/>
            <person name="Secka A."/>
            <person name="Antonio M."/>
            <person name="Oren A."/>
            <person name="Chaudhuri R.R."/>
            <person name="La Ragione R."/>
            <person name="Hildebrand F."/>
            <person name="Pallen M.J."/>
        </authorList>
    </citation>
    <scope>NUCLEOTIDE SEQUENCE</scope>
    <source>
        <strain evidence="1">B5_2728</strain>
    </source>
</reference>
<proteinExistence type="predicted"/>
<name>A0A948T012_9FIRM</name>
<evidence type="ECO:0000313" key="2">
    <source>
        <dbReference type="Proteomes" id="UP000713596"/>
    </source>
</evidence>
<organism evidence="1 2">
    <name type="scientific">Candidatus Allofournierella pullistercoris</name>
    <dbReference type="NCBI Taxonomy" id="2838597"/>
    <lineage>
        <taxon>Bacteria</taxon>
        <taxon>Bacillati</taxon>
        <taxon>Bacillota</taxon>
        <taxon>Clostridia</taxon>
        <taxon>Eubacteriales</taxon>
        <taxon>Oscillospiraceae</taxon>
        <taxon>Allofournierella</taxon>
    </lineage>
</organism>
<dbReference type="EMBL" id="JAHLFP010000004">
    <property type="protein sequence ID" value="MBU3805378.1"/>
    <property type="molecule type" value="Genomic_DNA"/>
</dbReference>
<accession>A0A948T012</accession>
<evidence type="ECO:0000313" key="1">
    <source>
        <dbReference type="EMBL" id="MBU3805378.1"/>
    </source>
</evidence>
<protein>
    <submittedName>
        <fullName evidence="1">Phosphatase</fullName>
    </submittedName>
</protein>